<dbReference type="Proteomes" id="UP000593567">
    <property type="component" value="Unassembled WGS sequence"/>
</dbReference>
<reference evidence="3" key="1">
    <citation type="submission" date="2020-06" db="EMBL/GenBank/DDBJ databases">
        <title>Draft genome of Bugula neritina, a colonial animal packing powerful symbionts and potential medicines.</title>
        <authorList>
            <person name="Rayko M."/>
        </authorList>
    </citation>
    <scope>NUCLEOTIDE SEQUENCE [LARGE SCALE GENOMIC DNA]</scope>
    <source>
        <strain evidence="3">Kwan_BN1</strain>
    </source>
</reference>
<dbReference type="InterPro" id="IPR019734">
    <property type="entry name" value="TPR_rpt"/>
</dbReference>
<evidence type="ECO:0000256" key="1">
    <source>
        <dbReference type="PROSITE-ProRule" id="PRU00339"/>
    </source>
</evidence>
<protein>
    <recommendedName>
        <fullName evidence="5">Assembly chaperone of rpl4</fullName>
    </recommendedName>
</protein>
<feature type="region of interest" description="Disordered" evidence="2">
    <location>
        <begin position="42"/>
        <end position="68"/>
    </location>
</feature>
<feature type="region of interest" description="Disordered" evidence="2">
    <location>
        <begin position="387"/>
        <end position="409"/>
    </location>
</feature>
<dbReference type="SMART" id="SM00028">
    <property type="entry name" value="TPR"/>
    <property type="match status" value="3"/>
</dbReference>
<evidence type="ECO:0000313" key="3">
    <source>
        <dbReference type="EMBL" id="KAF6036211.1"/>
    </source>
</evidence>
<evidence type="ECO:0000256" key="2">
    <source>
        <dbReference type="SAM" id="MobiDB-lite"/>
    </source>
</evidence>
<feature type="repeat" description="TPR" evidence="1">
    <location>
        <begin position="108"/>
        <end position="141"/>
    </location>
</feature>
<dbReference type="PANTHER" id="PTHR28654:SF1">
    <property type="entry name" value="AXIN INTERACTOR, DORSALIZATION-ASSOCIATED PROTEIN"/>
    <property type="match status" value="1"/>
</dbReference>
<evidence type="ECO:0008006" key="5">
    <source>
        <dbReference type="Google" id="ProtNLM"/>
    </source>
</evidence>
<dbReference type="EMBL" id="VXIV02000763">
    <property type="protein sequence ID" value="KAF6036211.1"/>
    <property type="molecule type" value="Genomic_DNA"/>
</dbReference>
<dbReference type="InterPro" id="IPR011990">
    <property type="entry name" value="TPR-like_helical_dom_sf"/>
</dbReference>
<dbReference type="SUPFAM" id="SSF48452">
    <property type="entry name" value="TPR-like"/>
    <property type="match status" value="2"/>
</dbReference>
<keyword evidence="1" id="KW-0802">TPR repeat</keyword>
<dbReference type="Gene3D" id="1.25.40.10">
    <property type="entry name" value="Tetratricopeptide repeat domain"/>
    <property type="match status" value="3"/>
</dbReference>
<dbReference type="PANTHER" id="PTHR28654">
    <property type="entry name" value="AXIN INTERACTOR, DORSALIZATION-ASSOCIATED PROTEIN"/>
    <property type="match status" value="1"/>
</dbReference>
<dbReference type="CDD" id="cd24142">
    <property type="entry name" value="ACL4-like"/>
    <property type="match status" value="1"/>
</dbReference>
<feature type="compositionally biased region" description="Basic residues" evidence="2">
    <location>
        <begin position="42"/>
        <end position="59"/>
    </location>
</feature>
<feature type="compositionally biased region" description="Acidic residues" evidence="2">
    <location>
        <begin position="394"/>
        <end position="409"/>
    </location>
</feature>
<gene>
    <name evidence="3" type="ORF">EB796_005481</name>
</gene>
<comment type="caution">
    <text evidence="3">The sequence shown here is derived from an EMBL/GenBank/DDBJ whole genome shotgun (WGS) entry which is preliminary data.</text>
</comment>
<name>A0A7J7KEE5_BUGNE</name>
<proteinExistence type="predicted"/>
<evidence type="ECO:0000313" key="4">
    <source>
        <dbReference type="Proteomes" id="UP000593567"/>
    </source>
</evidence>
<keyword evidence="4" id="KW-1185">Reference proteome</keyword>
<dbReference type="OrthoDB" id="1914839at2759"/>
<dbReference type="GO" id="GO:0035091">
    <property type="term" value="F:phosphatidylinositol binding"/>
    <property type="evidence" value="ECO:0007669"/>
    <property type="project" value="TreeGrafter"/>
</dbReference>
<dbReference type="GO" id="GO:0048264">
    <property type="term" value="P:determination of ventral identity"/>
    <property type="evidence" value="ECO:0007669"/>
    <property type="project" value="TreeGrafter"/>
</dbReference>
<dbReference type="GO" id="GO:0016020">
    <property type="term" value="C:membrane"/>
    <property type="evidence" value="ECO:0007669"/>
    <property type="project" value="TreeGrafter"/>
</dbReference>
<dbReference type="AlphaFoldDB" id="A0A7J7KEE5"/>
<sequence length="409" mass="45821">MKLNNQNYCLIIKEKLTAHPMPLGSVYKILCYAKNCIMPRKGKTKQQAKKKNVSKKAKPIPKGTDQEDAPKYTLQDVLDKAQSSINEYDFDMAQRYCQKAIELDNENVKVLELTGHVMMEVGDMDAAKQCFGRCVELEPDLGHIKYLYLGQILNGSQAVQCYNKAIEVMLNCIEAQENKALGASNDSAEPTAKDISSAYLSIAELYMTDLCDDEDAEEVCISSIKKAIEHDQTNPEGYQVLADYHLIKSEIEEAKTFINKSLSLWLPNAKGLVADEGEIEGGAEAAPVADPIDCIPISPEAQLKAAKTLIEVEEYNSATEVLELLLDQDDTVLDVWYLIGWANYLQGDDYKLTAKYYLERCHELSEKMDYEDKDLLSHVAELLEELSSLTEQGDVPELDSDQDEQMDAD</sequence>
<organism evidence="3 4">
    <name type="scientific">Bugula neritina</name>
    <name type="common">Brown bryozoan</name>
    <name type="synonym">Sertularia neritina</name>
    <dbReference type="NCBI Taxonomy" id="10212"/>
    <lineage>
        <taxon>Eukaryota</taxon>
        <taxon>Metazoa</taxon>
        <taxon>Spiralia</taxon>
        <taxon>Lophotrochozoa</taxon>
        <taxon>Bryozoa</taxon>
        <taxon>Gymnolaemata</taxon>
        <taxon>Cheilostomatida</taxon>
        <taxon>Flustrina</taxon>
        <taxon>Buguloidea</taxon>
        <taxon>Bugulidae</taxon>
        <taxon>Bugula</taxon>
    </lineage>
</organism>
<dbReference type="PROSITE" id="PS50005">
    <property type="entry name" value="TPR"/>
    <property type="match status" value="1"/>
</dbReference>
<dbReference type="Pfam" id="PF13181">
    <property type="entry name" value="TPR_8"/>
    <property type="match status" value="1"/>
</dbReference>
<accession>A0A7J7KEE5</accession>